<keyword evidence="1" id="KW-0812">Transmembrane</keyword>
<evidence type="ECO:0000313" key="2">
    <source>
        <dbReference type="EMBL" id="BBM82874.1"/>
    </source>
</evidence>
<dbReference type="KEGG" id="uam:UABAM_01217"/>
<keyword evidence="3" id="KW-1185">Reference proteome</keyword>
<dbReference type="RefSeq" id="WP_151967100.1">
    <property type="nucleotide sequence ID" value="NZ_AP019860.1"/>
</dbReference>
<proteinExistence type="predicted"/>
<dbReference type="AlphaFoldDB" id="A0A5S9IJI9"/>
<feature type="transmembrane region" description="Helical" evidence="1">
    <location>
        <begin position="170"/>
        <end position="190"/>
    </location>
</feature>
<keyword evidence="1" id="KW-0472">Membrane</keyword>
<feature type="transmembrane region" description="Helical" evidence="1">
    <location>
        <begin position="81"/>
        <end position="101"/>
    </location>
</feature>
<keyword evidence="1" id="KW-1133">Transmembrane helix</keyword>
<evidence type="ECO:0000313" key="3">
    <source>
        <dbReference type="Proteomes" id="UP000326354"/>
    </source>
</evidence>
<evidence type="ECO:0000256" key="1">
    <source>
        <dbReference type="SAM" id="Phobius"/>
    </source>
</evidence>
<reference evidence="2 3" key="1">
    <citation type="submission" date="2019-08" db="EMBL/GenBank/DDBJ databases">
        <title>Complete genome sequence of Candidatus Uab amorphum.</title>
        <authorList>
            <person name="Shiratori T."/>
            <person name="Suzuki S."/>
            <person name="Kakizawa Y."/>
            <person name="Ishida K."/>
        </authorList>
    </citation>
    <scope>NUCLEOTIDE SEQUENCE [LARGE SCALE GENOMIC DNA]</scope>
    <source>
        <strain evidence="2 3">SRT547</strain>
    </source>
</reference>
<sequence length="376" mass="42628">MSVSVSKEIFYHKTHTCIHCGSIFSYVMKRTPHGMANSEEEAVKAFEANVIQAATGVDNHPCPNCGVVQPEMVAAKRKKHYIWQMIIFTCLFLITVLIAYFHVIHYTTAVLIHFCGAFSIVIWHLITNIHNPNNNLVAQRKIAKQREQHPAQLKLEKQGNLEGDIPPNEITHIYSGFLSALCALSLLFIITPEVVRTTKKWPLNPQWYPQIIGPNDTSRYYFKKAIYSIKGYWRGIAVANIFMEGQSFDAKATTNNNSWEQTISFESSERDTKSHIYAQVTMPSQSQLQNKEVLTVVYIEYKYPKFMGGNTYMIRDGQVEEKTSVKLAHANAGRQYLQLFYGGNVGGGLLLLLLLFVAHQRNKKFLTSTSQATILG</sequence>
<dbReference type="OrthoDB" id="297658at2"/>
<feature type="transmembrane region" description="Helical" evidence="1">
    <location>
        <begin position="108"/>
        <end position="126"/>
    </location>
</feature>
<name>A0A5S9IJI9_UABAM</name>
<accession>A0A5S9IJI9</accession>
<dbReference type="EMBL" id="AP019860">
    <property type="protein sequence ID" value="BBM82874.1"/>
    <property type="molecule type" value="Genomic_DNA"/>
</dbReference>
<gene>
    <name evidence="2" type="ORF">UABAM_01217</name>
</gene>
<protein>
    <submittedName>
        <fullName evidence="2">Uncharacterized protein</fullName>
    </submittedName>
</protein>
<dbReference type="Proteomes" id="UP000326354">
    <property type="component" value="Chromosome"/>
</dbReference>
<organism evidence="2 3">
    <name type="scientific">Uabimicrobium amorphum</name>
    <dbReference type="NCBI Taxonomy" id="2596890"/>
    <lineage>
        <taxon>Bacteria</taxon>
        <taxon>Pseudomonadati</taxon>
        <taxon>Planctomycetota</taxon>
        <taxon>Candidatus Uabimicrobiia</taxon>
        <taxon>Candidatus Uabimicrobiales</taxon>
        <taxon>Candidatus Uabimicrobiaceae</taxon>
        <taxon>Candidatus Uabimicrobium</taxon>
    </lineage>
</organism>
<feature type="transmembrane region" description="Helical" evidence="1">
    <location>
        <begin position="339"/>
        <end position="358"/>
    </location>
</feature>